<dbReference type="Pfam" id="PF14158">
    <property type="entry name" value="YndJ"/>
    <property type="match status" value="1"/>
</dbReference>
<feature type="transmembrane region" description="Helical" evidence="1">
    <location>
        <begin position="270"/>
        <end position="289"/>
    </location>
</feature>
<feature type="transmembrane region" description="Helical" evidence="1">
    <location>
        <begin position="81"/>
        <end position="103"/>
    </location>
</feature>
<keyword evidence="1" id="KW-0472">Membrane</keyword>
<feature type="transmembrane region" description="Helical" evidence="1">
    <location>
        <begin position="205"/>
        <end position="223"/>
    </location>
</feature>
<protein>
    <submittedName>
        <fullName evidence="2">YndJ family protein</fullName>
    </submittedName>
</protein>
<dbReference type="EMBL" id="CP092751">
    <property type="protein sequence ID" value="USP97272.1"/>
    <property type="molecule type" value="Genomic_DNA"/>
</dbReference>
<feature type="transmembrane region" description="Helical" evidence="1">
    <location>
        <begin position="235"/>
        <end position="258"/>
    </location>
</feature>
<dbReference type="Proteomes" id="UP001057348">
    <property type="component" value="Chromosome"/>
</dbReference>
<keyword evidence="3" id="KW-1185">Reference proteome</keyword>
<evidence type="ECO:0000313" key="2">
    <source>
        <dbReference type="EMBL" id="USP97272.1"/>
    </source>
</evidence>
<feature type="transmembrane region" description="Helical" evidence="1">
    <location>
        <begin position="142"/>
        <end position="166"/>
    </location>
</feature>
<dbReference type="InterPro" id="IPR025450">
    <property type="entry name" value="YndJ-like"/>
</dbReference>
<feature type="transmembrane region" description="Helical" evidence="1">
    <location>
        <begin position="115"/>
        <end position="136"/>
    </location>
</feature>
<sequence length="557" mass="64086">MLKRNGMISTLYFIGFLAAETPHLSVAEALVLLSILFFVPGIFPFVFHQSPLRAAQFLESGFIQCYPAASFFAVLALVTDIGWFALIWWIYTVFMALYALLRLRDTKIHRIEETSVLFGLIYLAGGGFWFFAYAAHLQIMQFGPLIILLTAVHFHYSAFLIPIFNGLLGRMARNNRMLYSWITWVILFSPILIAVGITYSKTLDVIAVGIYMAALYLHAYLVFTTAFRSKTGKILIRLSSAVLMLTITFSMIYSFGVFRQEVTLSINQMIWIHGFINAFAVILPALIGWRIEDPKPFDADSVKIFSRIYGKRRIGKAFLAEIQAENNAQYRGLVDDMESLRSKDFSPEKLAPFILSFYEQTVDYDVKAKVTWSTWFRPLAFVYEWFSRKIGQIHLSTNPDWYKMNSTIKGVHSKKDGRKRVRAWIRTNEKNETIFTALYSVYRSNEEGYMNISLPLPFSSMIGILKPYHHHEKLVLTSRRRKNGAGDEGIYLQTRAGTCPLPLSETFLIEASHDNRLTAVHHMWLFGLKFLTVHYIIHIVVQMKEPNTKKWLRLTAV</sequence>
<organism evidence="2 3">
    <name type="scientific">Bacillus vallismortis</name>
    <dbReference type="NCBI Taxonomy" id="72361"/>
    <lineage>
        <taxon>Bacteria</taxon>
        <taxon>Bacillati</taxon>
        <taxon>Bacillota</taxon>
        <taxon>Bacilli</taxon>
        <taxon>Bacillales</taxon>
        <taxon>Bacillaceae</taxon>
        <taxon>Bacillus</taxon>
    </lineage>
</organism>
<name>A0ABY4Y4Q4_BACVA</name>
<gene>
    <name evidence="2" type="ORF">MKF32_09585</name>
</gene>
<proteinExistence type="predicted"/>
<reference evidence="2" key="1">
    <citation type="submission" date="2022-02" db="EMBL/GenBank/DDBJ databases">
        <title>Draft Genome Sequence of Bacillus vallismortis Strain BL01, Isolated from Artemisia lerchiana Web. Roots.</title>
        <authorList>
            <person name="Chebotar V.K."/>
            <person name="Gancheva M.S."/>
            <person name="Chizhevskaya E.P."/>
            <person name="Komarova O.V."/>
            <person name="Baganova M.E."/>
            <person name="Zaplatkin A.N."/>
            <person name="Pishchik V.N."/>
        </authorList>
    </citation>
    <scope>NUCLEOTIDE SEQUENCE</scope>
    <source>
        <strain evidence="2">BL01</strain>
    </source>
</reference>
<evidence type="ECO:0000313" key="3">
    <source>
        <dbReference type="Proteomes" id="UP001057348"/>
    </source>
</evidence>
<accession>A0ABY4Y4Q4</accession>
<keyword evidence="1" id="KW-1133">Transmembrane helix</keyword>
<feature type="transmembrane region" description="Helical" evidence="1">
    <location>
        <begin position="29"/>
        <end position="47"/>
    </location>
</feature>
<evidence type="ECO:0000256" key="1">
    <source>
        <dbReference type="SAM" id="Phobius"/>
    </source>
</evidence>
<keyword evidence="1" id="KW-0812">Transmembrane</keyword>
<feature type="transmembrane region" description="Helical" evidence="1">
    <location>
        <begin position="178"/>
        <end position="199"/>
    </location>
</feature>